<keyword evidence="4" id="KW-1185">Reference proteome</keyword>
<sequence length="135" mass="15092">MLRVATTDNCYSHTQMRICLERERARTNDINSVLLLLLLLQCIVSAWRERRVHYFILKRYDCNSTTCWAIATAATTTITATNTITTVAATKQPTMRPNNPIARRALPTPKTSSTTMTNDATPPDAHSTAQHSKVS</sequence>
<dbReference type="Proteomes" id="UP000606786">
    <property type="component" value="Unassembled WGS sequence"/>
</dbReference>
<dbReference type="AlphaFoldDB" id="A0A811VMY6"/>
<feature type="compositionally biased region" description="Polar residues" evidence="1">
    <location>
        <begin position="109"/>
        <end position="120"/>
    </location>
</feature>
<proteinExistence type="predicted"/>
<accession>A0A811VMY6</accession>
<evidence type="ECO:0000313" key="4">
    <source>
        <dbReference type="Proteomes" id="UP000606786"/>
    </source>
</evidence>
<keyword evidence="2" id="KW-0812">Transmembrane</keyword>
<comment type="caution">
    <text evidence="3">The sequence shown here is derived from an EMBL/GenBank/DDBJ whole genome shotgun (WGS) entry which is preliminary data.</text>
</comment>
<dbReference type="EMBL" id="CAJHJT010000056">
    <property type="protein sequence ID" value="CAD7015483.1"/>
    <property type="molecule type" value="Genomic_DNA"/>
</dbReference>
<gene>
    <name evidence="3" type="ORF">CCAP1982_LOCUS23422</name>
</gene>
<feature type="region of interest" description="Disordered" evidence="1">
    <location>
        <begin position="91"/>
        <end position="135"/>
    </location>
</feature>
<evidence type="ECO:0000256" key="1">
    <source>
        <dbReference type="SAM" id="MobiDB-lite"/>
    </source>
</evidence>
<feature type="transmembrane region" description="Helical" evidence="2">
    <location>
        <begin position="30"/>
        <end position="47"/>
    </location>
</feature>
<evidence type="ECO:0000313" key="3">
    <source>
        <dbReference type="EMBL" id="CAD7015483.1"/>
    </source>
</evidence>
<evidence type="ECO:0000256" key="2">
    <source>
        <dbReference type="SAM" id="Phobius"/>
    </source>
</evidence>
<protein>
    <submittedName>
        <fullName evidence="3">(Mediterranean fruit fly) hypothetical protein</fullName>
    </submittedName>
</protein>
<keyword evidence="2" id="KW-0472">Membrane</keyword>
<keyword evidence="2" id="KW-1133">Transmembrane helix</keyword>
<name>A0A811VMY6_CERCA</name>
<organism evidence="3 4">
    <name type="scientific">Ceratitis capitata</name>
    <name type="common">Mediterranean fruit fly</name>
    <name type="synonym">Tephritis capitata</name>
    <dbReference type="NCBI Taxonomy" id="7213"/>
    <lineage>
        <taxon>Eukaryota</taxon>
        <taxon>Metazoa</taxon>
        <taxon>Ecdysozoa</taxon>
        <taxon>Arthropoda</taxon>
        <taxon>Hexapoda</taxon>
        <taxon>Insecta</taxon>
        <taxon>Pterygota</taxon>
        <taxon>Neoptera</taxon>
        <taxon>Endopterygota</taxon>
        <taxon>Diptera</taxon>
        <taxon>Brachycera</taxon>
        <taxon>Muscomorpha</taxon>
        <taxon>Tephritoidea</taxon>
        <taxon>Tephritidae</taxon>
        <taxon>Ceratitis</taxon>
        <taxon>Ceratitis</taxon>
    </lineage>
</organism>
<reference evidence="3" key="1">
    <citation type="submission" date="2020-11" db="EMBL/GenBank/DDBJ databases">
        <authorList>
            <person name="Whitehead M."/>
        </authorList>
    </citation>
    <scope>NUCLEOTIDE SEQUENCE</scope>
    <source>
        <strain evidence="3">EGII</strain>
    </source>
</reference>